<comment type="caution">
    <text evidence="1">The sequence shown here is derived from an EMBL/GenBank/DDBJ whole genome shotgun (WGS) entry which is preliminary data.</text>
</comment>
<dbReference type="RefSeq" id="WP_320326606.1">
    <property type="nucleotide sequence ID" value="NZ_JALBUS010000025.1"/>
</dbReference>
<dbReference type="Proteomes" id="UP001285244">
    <property type="component" value="Unassembled WGS sequence"/>
</dbReference>
<reference evidence="1 2" key="1">
    <citation type="submission" date="2022-03" db="EMBL/GenBank/DDBJ databases">
        <title>Novel taxa within the pig intestine.</title>
        <authorList>
            <person name="Wylensek D."/>
            <person name="Bishof K."/>
            <person name="Afrizal A."/>
            <person name="Clavel T."/>
        </authorList>
    </citation>
    <scope>NUCLEOTIDE SEQUENCE [LARGE SCALE GENOMIC DNA]</scope>
    <source>
        <strain evidence="1 2">Cla-KB-P134</strain>
    </source>
</reference>
<protein>
    <submittedName>
        <fullName evidence="1">SseB family protein</fullName>
    </submittedName>
</protein>
<organism evidence="1 2">
    <name type="scientific">Absicoccus intestinalis</name>
    <dbReference type="NCBI Taxonomy" id="2926319"/>
    <lineage>
        <taxon>Bacteria</taxon>
        <taxon>Bacillati</taxon>
        <taxon>Bacillota</taxon>
        <taxon>Erysipelotrichia</taxon>
        <taxon>Erysipelotrichales</taxon>
        <taxon>Erysipelotrichaceae</taxon>
        <taxon>Absicoccus</taxon>
    </lineage>
</organism>
<dbReference type="EMBL" id="JALBUS010000025">
    <property type="protein sequence ID" value="MDX8418362.1"/>
    <property type="molecule type" value="Genomic_DNA"/>
</dbReference>
<proteinExistence type="predicted"/>
<evidence type="ECO:0000313" key="2">
    <source>
        <dbReference type="Proteomes" id="UP001285244"/>
    </source>
</evidence>
<keyword evidence="2" id="KW-1185">Reference proteome</keyword>
<evidence type="ECO:0000313" key="1">
    <source>
        <dbReference type="EMBL" id="MDX8418362.1"/>
    </source>
</evidence>
<accession>A0ABU4WSD1</accession>
<name>A0ABU4WSD1_9FIRM</name>
<gene>
    <name evidence="1" type="ORF">MOZ64_11005</name>
</gene>
<sequence length="119" mass="14037">MSSLIKQIQAYRQNPTKTQLADTLILLCQSSLWMPMTILPKTGIKKVPDEFLKEDRSYIPLFTDRKEIKDSYYDEFFWAHVKIVDLVDQYKAFVIDPFTTNFVIEQDLVDVIRQSRKEG</sequence>